<dbReference type="GO" id="GO:0015990">
    <property type="term" value="P:electron transport coupled proton transport"/>
    <property type="evidence" value="ECO:0007669"/>
    <property type="project" value="TreeGrafter"/>
</dbReference>
<dbReference type="InterPro" id="IPR036927">
    <property type="entry name" value="Cyt_c_oxase-like_su1_sf"/>
</dbReference>
<reference evidence="4" key="1">
    <citation type="journal article" date="2017" name="Genome Announc.">
        <title>Genome sequences of Cyberlindnera fabianii 65, Pichia kudriavzevii 129, and Saccharomyces cerevisiae 131 isolated from fermented masau fruits in Zimbabwe.</title>
        <authorList>
            <person name="van Rijswijck I.M.H."/>
            <person name="Derks M.F.L."/>
            <person name="Abee T."/>
            <person name="de Ridder D."/>
            <person name="Smid E.J."/>
        </authorList>
    </citation>
    <scope>NUCLEOTIDE SEQUENCE [LARGE SCALE GENOMIC DNA]</scope>
    <source>
        <strain evidence="4">65</strain>
    </source>
</reference>
<evidence type="ECO:0000313" key="3">
    <source>
        <dbReference type="EMBL" id="ONH64648.1"/>
    </source>
</evidence>
<organism evidence="3 4">
    <name type="scientific">Cyberlindnera fabianii</name>
    <name type="common">Yeast</name>
    <name type="synonym">Hansenula fabianii</name>
    <dbReference type="NCBI Taxonomy" id="36022"/>
    <lineage>
        <taxon>Eukaryota</taxon>
        <taxon>Fungi</taxon>
        <taxon>Dikarya</taxon>
        <taxon>Ascomycota</taxon>
        <taxon>Saccharomycotina</taxon>
        <taxon>Saccharomycetes</taxon>
        <taxon>Phaffomycetales</taxon>
        <taxon>Phaffomycetaceae</taxon>
        <taxon>Cyberlindnera</taxon>
    </lineage>
</organism>
<dbReference type="GO" id="GO:0020037">
    <property type="term" value="F:heme binding"/>
    <property type="evidence" value="ECO:0007669"/>
    <property type="project" value="InterPro"/>
</dbReference>
<accession>A0A1V2KYC8</accession>
<dbReference type="EMBL" id="MPUK01000021">
    <property type="protein sequence ID" value="ONH64648.1"/>
    <property type="molecule type" value="Genomic_DNA"/>
</dbReference>
<dbReference type="GO" id="GO:0005739">
    <property type="term" value="C:mitochondrion"/>
    <property type="evidence" value="ECO:0007669"/>
    <property type="project" value="UniProtKB-ARBA"/>
</dbReference>
<dbReference type="PANTHER" id="PTHR10422:SF18">
    <property type="entry name" value="CYTOCHROME C OXIDASE SUBUNIT 1"/>
    <property type="match status" value="1"/>
</dbReference>
<keyword evidence="1" id="KW-1133">Transmembrane helix</keyword>
<feature type="transmembrane region" description="Helical" evidence="1">
    <location>
        <begin position="16"/>
        <end position="34"/>
    </location>
</feature>
<dbReference type="PROSITE" id="PS50855">
    <property type="entry name" value="COX1"/>
    <property type="match status" value="1"/>
</dbReference>
<dbReference type="AlphaFoldDB" id="A0A1V2KYC8"/>
<proteinExistence type="predicted"/>
<comment type="caution">
    <text evidence="3">The sequence shown here is derived from an EMBL/GenBank/DDBJ whole genome shotgun (WGS) entry which is preliminary data.</text>
</comment>
<dbReference type="GO" id="GO:0016020">
    <property type="term" value="C:membrane"/>
    <property type="evidence" value="ECO:0007669"/>
    <property type="project" value="InterPro"/>
</dbReference>
<dbReference type="VEuPathDB" id="FungiDB:BON22_5501"/>
<dbReference type="STRING" id="36022.A0A1V2KYC8"/>
<keyword evidence="1" id="KW-0812">Transmembrane</keyword>
<dbReference type="SUPFAM" id="SSF81442">
    <property type="entry name" value="Cytochrome c oxidase subunit I-like"/>
    <property type="match status" value="1"/>
</dbReference>
<evidence type="ECO:0000259" key="2">
    <source>
        <dbReference type="PROSITE" id="PS50855"/>
    </source>
</evidence>
<keyword evidence="4" id="KW-1185">Reference proteome</keyword>
<feature type="domain" description="Cytochrome oxidase subunit I profile" evidence="2">
    <location>
        <begin position="13"/>
        <end position="59"/>
    </location>
</feature>
<protein>
    <submittedName>
        <fullName evidence="3">Cytochrome c oxidase subunit 1</fullName>
    </submittedName>
</protein>
<feature type="transmembrane region" description="Helical" evidence="1">
    <location>
        <begin position="46"/>
        <end position="63"/>
    </location>
</feature>
<dbReference type="Proteomes" id="UP000189513">
    <property type="component" value="Unassembled WGS sequence"/>
</dbReference>
<dbReference type="GO" id="GO:0006123">
    <property type="term" value="P:mitochondrial electron transport, cytochrome c to oxygen"/>
    <property type="evidence" value="ECO:0007669"/>
    <property type="project" value="TreeGrafter"/>
</dbReference>
<dbReference type="InterPro" id="IPR000883">
    <property type="entry name" value="Cyt_C_Oxase_1"/>
</dbReference>
<sequence>MNNINIFYIKDMHPEVYILIVPGFGIISHVVSTYSKKPVFGEISMVYAMASIAFLGFLASFLSDKECLNFAICWKSLVLISTLNSKNLINYT</sequence>
<dbReference type="Pfam" id="PF00115">
    <property type="entry name" value="COX1"/>
    <property type="match status" value="1"/>
</dbReference>
<dbReference type="PANTHER" id="PTHR10422">
    <property type="entry name" value="CYTOCHROME C OXIDASE SUBUNIT 1"/>
    <property type="match status" value="1"/>
</dbReference>
<dbReference type="GO" id="GO:0004129">
    <property type="term" value="F:cytochrome-c oxidase activity"/>
    <property type="evidence" value="ECO:0007669"/>
    <property type="project" value="InterPro"/>
</dbReference>
<keyword evidence="1" id="KW-0472">Membrane</keyword>
<evidence type="ECO:0000313" key="4">
    <source>
        <dbReference type="Proteomes" id="UP000189513"/>
    </source>
</evidence>
<gene>
    <name evidence="3" type="ORF">BON22_5501</name>
</gene>
<dbReference type="InterPro" id="IPR023616">
    <property type="entry name" value="Cyt_c_oxase-like_su1_dom"/>
</dbReference>
<evidence type="ECO:0000256" key="1">
    <source>
        <dbReference type="SAM" id="Phobius"/>
    </source>
</evidence>
<dbReference type="Gene3D" id="1.20.210.10">
    <property type="entry name" value="Cytochrome c oxidase-like, subunit I domain"/>
    <property type="match status" value="1"/>
</dbReference>
<name>A0A1V2KYC8_CYBFA</name>